<organism evidence="1 2">
    <name type="scientific">Malassezia cuniculi</name>
    <dbReference type="NCBI Taxonomy" id="948313"/>
    <lineage>
        <taxon>Eukaryota</taxon>
        <taxon>Fungi</taxon>
        <taxon>Dikarya</taxon>
        <taxon>Basidiomycota</taxon>
        <taxon>Ustilaginomycotina</taxon>
        <taxon>Malasseziomycetes</taxon>
        <taxon>Malasseziales</taxon>
        <taxon>Malasseziaceae</taxon>
        <taxon>Malassezia</taxon>
    </lineage>
</organism>
<sequence>MDACPACGSGPVAWVAEAAADVCTRCGAVITDGPDALDALESYSELEAREPRVPDDLYRLGRASLKRQGAVRVAALIDAAARRLGVEAGRAPVLYTQLDELLGHSRAEPLAAATLYVSLRLDERLVDLPAVALACDVPFAAAARAVVAVCRLHVLPRVCPVDPGVYVEAQTACIAELAHGPKLDYAAAARLARGVARMANAFDIPYTMDAVAFAYAIVMHALQGAAGKALAADTLLFPEALEARPSTGCVAAPLLGTPSHSTILTRYAEVSKMLAHATEALPWFASRPVLRRERDRKRRKGDTRRTASHNDIALYLADVVEVSLHTPPPQGDSWSRFQTVRTRTHQPSARPSLAARLHLSGVDIDALSDQDVDALFAHGELDSYMRTPEESEFLRTIKGWDDVRETQQAPVEAPPGPPPPL</sequence>
<protein>
    <recommendedName>
        <fullName evidence="3">Transcription initiation factor IIB</fullName>
    </recommendedName>
</protein>
<evidence type="ECO:0000313" key="1">
    <source>
        <dbReference type="EMBL" id="WFD34313.1"/>
    </source>
</evidence>
<dbReference type="AlphaFoldDB" id="A0AAF0EX70"/>
<evidence type="ECO:0008006" key="3">
    <source>
        <dbReference type="Google" id="ProtNLM"/>
    </source>
</evidence>
<evidence type="ECO:0000313" key="2">
    <source>
        <dbReference type="Proteomes" id="UP001219933"/>
    </source>
</evidence>
<proteinExistence type="predicted"/>
<name>A0AAF0EX70_9BASI</name>
<dbReference type="Proteomes" id="UP001219933">
    <property type="component" value="Chromosome 2"/>
</dbReference>
<keyword evidence="2" id="KW-1185">Reference proteome</keyword>
<dbReference type="EMBL" id="CP119878">
    <property type="protein sequence ID" value="WFD34313.1"/>
    <property type="molecule type" value="Genomic_DNA"/>
</dbReference>
<gene>
    <name evidence="1" type="ORF">MCUN1_001152</name>
</gene>
<reference evidence="1" key="1">
    <citation type="submission" date="2023-03" db="EMBL/GenBank/DDBJ databases">
        <title>Mating type loci evolution in Malassezia.</title>
        <authorList>
            <person name="Coelho M.A."/>
        </authorList>
    </citation>
    <scope>NUCLEOTIDE SEQUENCE</scope>
    <source>
        <strain evidence="1">CBS 11721</strain>
    </source>
</reference>
<accession>A0AAF0EX70</accession>